<dbReference type="InterPro" id="IPR036390">
    <property type="entry name" value="WH_DNA-bd_sf"/>
</dbReference>
<reference evidence="2 3" key="1">
    <citation type="submission" date="2020-01" db="EMBL/GenBank/DDBJ databases">
        <title>Insect and environment-associated Actinomycetes.</title>
        <authorList>
            <person name="Currrie C."/>
            <person name="Chevrette M."/>
            <person name="Carlson C."/>
            <person name="Stubbendieck R."/>
            <person name="Wendt-Pienkowski E."/>
        </authorList>
    </citation>
    <scope>NUCLEOTIDE SEQUENCE [LARGE SCALE GENOMIC DNA]</scope>
    <source>
        <strain evidence="2 3">SID10258</strain>
    </source>
</reference>
<dbReference type="PANTHER" id="PTHR33169">
    <property type="entry name" value="PADR-FAMILY TRANSCRIPTIONAL REGULATOR"/>
    <property type="match status" value="1"/>
</dbReference>
<dbReference type="Proteomes" id="UP000475532">
    <property type="component" value="Unassembled WGS sequence"/>
</dbReference>
<dbReference type="AlphaFoldDB" id="A0A6L9QUP3"/>
<name>A0A6L9QUP3_9ACTN</name>
<comment type="caution">
    <text evidence="2">The sequence shown here is derived from an EMBL/GenBank/DDBJ whole genome shotgun (WGS) entry which is preliminary data.</text>
</comment>
<dbReference type="Gene3D" id="1.10.10.10">
    <property type="entry name" value="Winged helix-like DNA-binding domain superfamily/Winged helix DNA-binding domain"/>
    <property type="match status" value="1"/>
</dbReference>
<sequence>MQVRITTTVAKVLRIFLEDVDERRYGFELMRQAGLASGTLYPILARLENAGWIVGRLETIDPSKEGRPPRRFYTMTGEGARSAHHELARLSAELRPPGLPGRLRPGENPA</sequence>
<gene>
    <name evidence="2" type="ORF">G3I70_43060</name>
</gene>
<evidence type="ECO:0000259" key="1">
    <source>
        <dbReference type="Pfam" id="PF03551"/>
    </source>
</evidence>
<dbReference type="PANTHER" id="PTHR33169:SF14">
    <property type="entry name" value="TRANSCRIPTIONAL REGULATOR RV3488"/>
    <property type="match status" value="1"/>
</dbReference>
<accession>A0A6L9QUP3</accession>
<evidence type="ECO:0000313" key="2">
    <source>
        <dbReference type="EMBL" id="NEA29240.1"/>
    </source>
</evidence>
<dbReference type="RefSeq" id="WP_163063951.1">
    <property type="nucleotide sequence ID" value="NZ_JAAGLI010001159.1"/>
</dbReference>
<protein>
    <submittedName>
        <fullName evidence="2">PadR family transcriptional regulator</fullName>
    </submittedName>
</protein>
<dbReference type="EMBL" id="JAAGLI010001159">
    <property type="protein sequence ID" value="NEA29240.1"/>
    <property type="molecule type" value="Genomic_DNA"/>
</dbReference>
<dbReference type="Pfam" id="PF03551">
    <property type="entry name" value="PadR"/>
    <property type="match status" value="1"/>
</dbReference>
<evidence type="ECO:0000313" key="3">
    <source>
        <dbReference type="Proteomes" id="UP000475532"/>
    </source>
</evidence>
<dbReference type="InterPro" id="IPR005149">
    <property type="entry name" value="Tscrpt_reg_PadR_N"/>
</dbReference>
<feature type="domain" description="Transcription regulator PadR N-terminal" evidence="1">
    <location>
        <begin position="24"/>
        <end position="82"/>
    </location>
</feature>
<organism evidence="2 3">
    <name type="scientific">Actinomadura bangladeshensis</name>
    <dbReference type="NCBI Taxonomy" id="453573"/>
    <lineage>
        <taxon>Bacteria</taxon>
        <taxon>Bacillati</taxon>
        <taxon>Actinomycetota</taxon>
        <taxon>Actinomycetes</taxon>
        <taxon>Streptosporangiales</taxon>
        <taxon>Thermomonosporaceae</taxon>
        <taxon>Actinomadura</taxon>
    </lineage>
</organism>
<dbReference type="InterPro" id="IPR052509">
    <property type="entry name" value="Metal_resp_DNA-bind_regulator"/>
</dbReference>
<dbReference type="SUPFAM" id="SSF46785">
    <property type="entry name" value="Winged helix' DNA-binding domain"/>
    <property type="match status" value="1"/>
</dbReference>
<dbReference type="InterPro" id="IPR036388">
    <property type="entry name" value="WH-like_DNA-bd_sf"/>
</dbReference>
<proteinExistence type="predicted"/>